<keyword evidence="2" id="KW-1185">Reference proteome</keyword>
<gene>
    <name evidence="1" type="ORF">TorRG33x02_315510</name>
</gene>
<protein>
    <submittedName>
        <fullName evidence="1">Uncharacterized protein</fullName>
    </submittedName>
</protein>
<evidence type="ECO:0000313" key="1">
    <source>
        <dbReference type="EMBL" id="PON50128.1"/>
    </source>
</evidence>
<feature type="non-terminal residue" evidence="1">
    <location>
        <position position="1"/>
    </location>
</feature>
<proteinExistence type="predicted"/>
<sequence>LNLVITHLIKQLTAHLEGWIKEGDWTLVSRPMFGPWTGQKSPASKIVPWAWD</sequence>
<dbReference type="Proteomes" id="UP000237000">
    <property type="component" value="Unassembled WGS sequence"/>
</dbReference>
<comment type="caution">
    <text evidence="1">The sequence shown here is derived from an EMBL/GenBank/DDBJ whole genome shotgun (WGS) entry which is preliminary data.</text>
</comment>
<dbReference type="EMBL" id="JXTC01000490">
    <property type="protein sequence ID" value="PON50128.1"/>
    <property type="molecule type" value="Genomic_DNA"/>
</dbReference>
<dbReference type="InParanoid" id="A0A2P5BMV2"/>
<dbReference type="AlphaFoldDB" id="A0A2P5BMV2"/>
<evidence type="ECO:0000313" key="2">
    <source>
        <dbReference type="Proteomes" id="UP000237000"/>
    </source>
</evidence>
<reference evidence="2" key="1">
    <citation type="submission" date="2016-06" db="EMBL/GenBank/DDBJ databases">
        <title>Parallel loss of symbiosis genes in relatives of nitrogen-fixing non-legume Parasponia.</title>
        <authorList>
            <person name="Van Velzen R."/>
            <person name="Holmer R."/>
            <person name="Bu F."/>
            <person name="Rutten L."/>
            <person name="Van Zeijl A."/>
            <person name="Liu W."/>
            <person name="Santuari L."/>
            <person name="Cao Q."/>
            <person name="Sharma T."/>
            <person name="Shen D."/>
            <person name="Roswanjaya Y."/>
            <person name="Wardhani T."/>
            <person name="Kalhor M.S."/>
            <person name="Jansen J."/>
            <person name="Van den Hoogen J."/>
            <person name="Gungor B."/>
            <person name="Hartog M."/>
            <person name="Hontelez J."/>
            <person name="Verver J."/>
            <person name="Yang W.-C."/>
            <person name="Schijlen E."/>
            <person name="Repin R."/>
            <person name="Schilthuizen M."/>
            <person name="Schranz E."/>
            <person name="Heidstra R."/>
            <person name="Miyata K."/>
            <person name="Fedorova E."/>
            <person name="Kohlen W."/>
            <person name="Bisseling T."/>
            <person name="Smit S."/>
            <person name="Geurts R."/>
        </authorList>
    </citation>
    <scope>NUCLEOTIDE SEQUENCE [LARGE SCALE GENOMIC DNA]</scope>
    <source>
        <strain evidence="2">cv. RG33-2</strain>
    </source>
</reference>
<organism evidence="1 2">
    <name type="scientific">Trema orientale</name>
    <name type="common">Charcoal tree</name>
    <name type="synonym">Celtis orientalis</name>
    <dbReference type="NCBI Taxonomy" id="63057"/>
    <lineage>
        <taxon>Eukaryota</taxon>
        <taxon>Viridiplantae</taxon>
        <taxon>Streptophyta</taxon>
        <taxon>Embryophyta</taxon>
        <taxon>Tracheophyta</taxon>
        <taxon>Spermatophyta</taxon>
        <taxon>Magnoliopsida</taxon>
        <taxon>eudicotyledons</taxon>
        <taxon>Gunneridae</taxon>
        <taxon>Pentapetalae</taxon>
        <taxon>rosids</taxon>
        <taxon>fabids</taxon>
        <taxon>Rosales</taxon>
        <taxon>Cannabaceae</taxon>
        <taxon>Trema</taxon>
    </lineage>
</organism>
<name>A0A2P5BMV2_TREOI</name>
<accession>A0A2P5BMV2</accession>